<feature type="region of interest" description="Disordered" evidence="1">
    <location>
        <begin position="460"/>
        <end position="491"/>
    </location>
</feature>
<accession>A0A1W0WJG6</accession>
<reference evidence="3" key="1">
    <citation type="submission" date="2017-01" db="EMBL/GenBank/DDBJ databases">
        <title>Comparative genomics of anhydrobiosis in the tardigrade Hypsibius dujardini.</title>
        <authorList>
            <person name="Yoshida Y."/>
            <person name="Koutsovoulos G."/>
            <person name="Laetsch D."/>
            <person name="Stevens L."/>
            <person name="Kumar S."/>
            <person name="Horikawa D."/>
            <person name="Ishino K."/>
            <person name="Komine S."/>
            <person name="Tomita M."/>
            <person name="Blaxter M."/>
            <person name="Arakawa K."/>
        </authorList>
    </citation>
    <scope>NUCLEOTIDE SEQUENCE [LARGE SCALE GENOMIC DNA]</scope>
    <source>
        <strain evidence="3">Z151</strain>
    </source>
</reference>
<organism evidence="2 3">
    <name type="scientific">Hypsibius exemplaris</name>
    <name type="common">Freshwater tardigrade</name>
    <dbReference type="NCBI Taxonomy" id="2072580"/>
    <lineage>
        <taxon>Eukaryota</taxon>
        <taxon>Metazoa</taxon>
        <taxon>Ecdysozoa</taxon>
        <taxon>Tardigrada</taxon>
        <taxon>Eutardigrada</taxon>
        <taxon>Parachela</taxon>
        <taxon>Hypsibioidea</taxon>
        <taxon>Hypsibiidae</taxon>
        <taxon>Hypsibius</taxon>
    </lineage>
</organism>
<dbReference type="AlphaFoldDB" id="A0A1W0WJG6"/>
<evidence type="ECO:0000313" key="3">
    <source>
        <dbReference type="Proteomes" id="UP000192578"/>
    </source>
</evidence>
<name>A0A1W0WJG6_HYPEX</name>
<dbReference type="Proteomes" id="UP000192578">
    <property type="component" value="Unassembled WGS sequence"/>
</dbReference>
<feature type="region of interest" description="Disordered" evidence="1">
    <location>
        <begin position="1"/>
        <end position="28"/>
    </location>
</feature>
<keyword evidence="3" id="KW-1185">Reference proteome</keyword>
<feature type="compositionally biased region" description="Low complexity" evidence="1">
    <location>
        <begin position="12"/>
        <end position="27"/>
    </location>
</feature>
<sequence>MRGPALFYRTASSSSTSSSSSSSSSSSCKPFFPVLLSSEMDPTEYDFLQLLSSLEAGSESGSVGHQEAHPLAKMRMIDREDHGLQQQQTYSDQQSDFLFESENYFSSSLSMNSAQNSDADGLSGVENASALNRSKARLAALSEPSSSFSAVVAPPGVHNRQMLSYGHPPCIPAHCGQTSGGAASSAVVAPPGVHNRHMLSYGHRPYIPAHCSQTSGGVTSSAVVAPPGSHNRHMLSYGHRPYITAHCSQTSGGAASSVVVAPPGGHNRHMLSYGHRPYILGHCSQTSGGAASSVVPLFDFDTMPGSSHSFDLVSGGHHYAGQSLQSHPLTVVSTMPLNVWNGNSSVYPGNSEFHGSHHSGPGQHLSVVSGGSSSLVGIEEKIGQLAIVSSSQNVLPVSNGYGQHQPMQLPERKCVNCPNEQRRKYRLTNGVLRCSACNDYLDKYKIERPEYLFHGVVHSRPRTKKAVTGPKRLSHNPLKSSSKKNHPSGRH</sequence>
<evidence type="ECO:0000256" key="1">
    <source>
        <dbReference type="SAM" id="MobiDB-lite"/>
    </source>
</evidence>
<evidence type="ECO:0000313" key="2">
    <source>
        <dbReference type="EMBL" id="OQV15307.1"/>
    </source>
</evidence>
<feature type="compositionally biased region" description="Basic residues" evidence="1">
    <location>
        <begin position="481"/>
        <end position="491"/>
    </location>
</feature>
<comment type="caution">
    <text evidence="2">The sequence shown here is derived from an EMBL/GenBank/DDBJ whole genome shotgun (WGS) entry which is preliminary data.</text>
</comment>
<gene>
    <name evidence="2" type="ORF">BV898_10537</name>
</gene>
<proteinExistence type="predicted"/>
<dbReference type="PROSITE" id="PS51257">
    <property type="entry name" value="PROKAR_LIPOPROTEIN"/>
    <property type="match status" value="1"/>
</dbReference>
<dbReference type="EMBL" id="MTYJ01000091">
    <property type="protein sequence ID" value="OQV15307.1"/>
    <property type="molecule type" value="Genomic_DNA"/>
</dbReference>
<protein>
    <submittedName>
        <fullName evidence="2">Uncharacterized protein</fullName>
    </submittedName>
</protein>